<name>W5TPM9_9NOCA</name>
<dbReference type="AlphaFoldDB" id="W5TPM9"/>
<dbReference type="EMBL" id="CP006850">
    <property type="protein sequence ID" value="AHH21330.1"/>
    <property type="molecule type" value="Genomic_DNA"/>
</dbReference>
<evidence type="ECO:0000313" key="2">
    <source>
        <dbReference type="EMBL" id="AHH21330.1"/>
    </source>
</evidence>
<dbReference type="HOGENOM" id="CLU_1576872_0_0_11"/>
<sequence>MTVRHSRYPAHLFYRDLTRPRDGTADGRSRNRNRSIRARHCRERHAARPLRDLRTRGAVVPPTGCALCRPCRVSTRSSAAYGYGFGAILFPGVLPFGRCSNKSCTVRHAIGNSRNLVGDCTICSPGGGEMCGRVAGDVVVQPGDRGGGPMRGRRQGDRPRTRSGQFDAP</sequence>
<dbReference type="KEGG" id="nno:NONO_c65600"/>
<protein>
    <submittedName>
        <fullName evidence="2">Uncharacterized protein</fullName>
    </submittedName>
</protein>
<evidence type="ECO:0000313" key="3">
    <source>
        <dbReference type="Proteomes" id="UP000019150"/>
    </source>
</evidence>
<evidence type="ECO:0000256" key="1">
    <source>
        <dbReference type="SAM" id="MobiDB-lite"/>
    </source>
</evidence>
<organism evidence="2 3">
    <name type="scientific">Nocardia nova SH22a</name>
    <dbReference type="NCBI Taxonomy" id="1415166"/>
    <lineage>
        <taxon>Bacteria</taxon>
        <taxon>Bacillati</taxon>
        <taxon>Actinomycetota</taxon>
        <taxon>Actinomycetes</taxon>
        <taxon>Mycobacteriales</taxon>
        <taxon>Nocardiaceae</taxon>
        <taxon>Nocardia</taxon>
    </lineage>
</organism>
<keyword evidence="3" id="KW-1185">Reference proteome</keyword>
<dbReference type="Proteomes" id="UP000019150">
    <property type="component" value="Chromosome"/>
</dbReference>
<proteinExistence type="predicted"/>
<accession>W5TPM9</accession>
<feature type="region of interest" description="Disordered" evidence="1">
    <location>
        <begin position="141"/>
        <end position="169"/>
    </location>
</feature>
<reference evidence="2 3" key="1">
    <citation type="journal article" date="2014" name="Appl. Environ. Microbiol.">
        <title>Insights into the Microbial Degradation of Rubber and Gutta-Percha by Analysis of the Complete Genome of Nocardia nova SH22a.</title>
        <authorList>
            <person name="Luo Q."/>
            <person name="Hiessl S."/>
            <person name="Poehlein A."/>
            <person name="Daniel R."/>
            <person name="Steinbuchel A."/>
        </authorList>
    </citation>
    <scope>NUCLEOTIDE SEQUENCE [LARGE SCALE GENOMIC DNA]</scope>
    <source>
        <strain evidence="2">SH22a</strain>
    </source>
</reference>
<gene>
    <name evidence="2" type="ORF">NONO_c65600</name>
</gene>